<evidence type="ECO:0000256" key="7">
    <source>
        <dbReference type="RuleBase" id="RU363032"/>
    </source>
</evidence>
<evidence type="ECO:0000256" key="6">
    <source>
        <dbReference type="ARBA" id="ARBA00023136"/>
    </source>
</evidence>
<evidence type="ECO:0000313" key="10">
    <source>
        <dbReference type="Proteomes" id="UP000323946"/>
    </source>
</evidence>
<dbReference type="Gene3D" id="1.10.3720.10">
    <property type="entry name" value="MetI-like"/>
    <property type="match status" value="1"/>
</dbReference>
<evidence type="ECO:0000256" key="1">
    <source>
        <dbReference type="ARBA" id="ARBA00004651"/>
    </source>
</evidence>
<dbReference type="InterPro" id="IPR035906">
    <property type="entry name" value="MetI-like_sf"/>
</dbReference>
<feature type="transmembrane region" description="Helical" evidence="7">
    <location>
        <begin position="281"/>
        <end position="304"/>
    </location>
</feature>
<comment type="caution">
    <text evidence="9">The sequence shown here is derived from an EMBL/GenBank/DDBJ whole genome shotgun (WGS) entry which is preliminary data.</text>
</comment>
<dbReference type="AlphaFoldDB" id="A0A5M7BLR1"/>
<keyword evidence="10" id="KW-1185">Reference proteome</keyword>
<comment type="subcellular location">
    <subcellularLocation>
        <location evidence="1 7">Cell membrane</location>
        <topology evidence="1 7">Multi-pass membrane protein</topology>
    </subcellularLocation>
</comment>
<feature type="transmembrane region" description="Helical" evidence="7">
    <location>
        <begin position="139"/>
        <end position="165"/>
    </location>
</feature>
<dbReference type="OrthoDB" id="8480309at2"/>
<dbReference type="GO" id="GO:0055085">
    <property type="term" value="P:transmembrane transport"/>
    <property type="evidence" value="ECO:0007669"/>
    <property type="project" value="InterPro"/>
</dbReference>
<dbReference type="Proteomes" id="UP000323946">
    <property type="component" value="Unassembled WGS sequence"/>
</dbReference>
<name>A0A5M7BLR1_SACHI</name>
<feature type="domain" description="ABC transmembrane type-1" evidence="8">
    <location>
        <begin position="98"/>
        <end position="295"/>
    </location>
</feature>
<feature type="transmembrane region" description="Helical" evidence="7">
    <location>
        <begin position="384"/>
        <end position="406"/>
    </location>
</feature>
<evidence type="ECO:0000256" key="3">
    <source>
        <dbReference type="ARBA" id="ARBA00022475"/>
    </source>
</evidence>
<feature type="transmembrane region" description="Helical" evidence="7">
    <location>
        <begin position="94"/>
        <end position="127"/>
    </location>
</feature>
<reference evidence="9 10" key="1">
    <citation type="submission" date="2019-09" db="EMBL/GenBank/DDBJ databases">
        <title>Draft genome sequence of the thermophilic Saccharopolyspora hirsuta VKM Ac-666T.</title>
        <authorList>
            <person name="Lobastova T.G."/>
            <person name="Fokina V."/>
            <person name="Bragin E.Y."/>
            <person name="Shtratnikova V.Y."/>
            <person name="Starodumova I.P."/>
            <person name="Tarlachkov S.V."/>
            <person name="Donova M.V."/>
        </authorList>
    </citation>
    <scope>NUCLEOTIDE SEQUENCE [LARGE SCALE GENOMIC DNA]</scope>
    <source>
        <strain evidence="9 10">VKM Ac-666</strain>
    </source>
</reference>
<dbReference type="PROSITE" id="PS50928">
    <property type="entry name" value="ABC_TM1"/>
    <property type="match status" value="2"/>
</dbReference>
<feature type="domain" description="ABC transmembrane type-1" evidence="8">
    <location>
        <begin position="380"/>
        <end position="566"/>
    </location>
</feature>
<feature type="transmembrane region" description="Helical" evidence="7">
    <location>
        <begin position="325"/>
        <end position="346"/>
    </location>
</feature>
<sequence length="575" mass="58079">MFRPAALASRFAAVAALVLVVGMLPWLSGGDPALSVLRARSAERDPDPEALAAIRDQLGLDAGPLVLLGRWLTGLASGDAGTSWVSGKPVLPGVLAGLGVSLTLMAGAIVVAVLVAGALVAPTLAAASRGRPRSASGAVAAMLTAVPEFLLASVLLIVFAVWLRWAPPFGWEGPENLVLPAIAMGVPAGGLLGRLLDDALPAAAGEQWTTTWTVLGVGRARIAGGVLRRSLPALLPQLALVVVGLVGGAVAVEELFAIPGIGRMALGAAVAQDLPLLQACLLVLLLTGFAASAVSAALHLLLMGRALRGTTLPVAQRAAAGPGRLARVLPVVFASALILLVAVGLFRDPTAVDVSLRLAAPSWERPLGADALGRDMLARVAHGALRTALVALLVTAVALVLGLGLGFLPRLSGGPVEVLNAMPPVLAGLITAAVLGPSTAGAAVAVVLVAWAPLAAHTTALVREERAATHVQASRVAGGDRSWILRAHVLPAVFPPVFRHALLRLPGTALALASLGFLGLGAQPPEPEWGLVLSEAMPYVERAPWAALAPTAALALLGALAVSTSSLGRRIAVGG</sequence>
<dbReference type="SUPFAM" id="SSF161098">
    <property type="entry name" value="MetI-like"/>
    <property type="match status" value="1"/>
</dbReference>
<evidence type="ECO:0000256" key="5">
    <source>
        <dbReference type="ARBA" id="ARBA00022989"/>
    </source>
</evidence>
<evidence type="ECO:0000256" key="4">
    <source>
        <dbReference type="ARBA" id="ARBA00022692"/>
    </source>
</evidence>
<proteinExistence type="inferred from homology"/>
<organism evidence="9 10">
    <name type="scientific">Saccharopolyspora hirsuta</name>
    <dbReference type="NCBI Taxonomy" id="1837"/>
    <lineage>
        <taxon>Bacteria</taxon>
        <taxon>Bacillati</taxon>
        <taxon>Actinomycetota</taxon>
        <taxon>Actinomycetes</taxon>
        <taxon>Pseudonocardiales</taxon>
        <taxon>Pseudonocardiaceae</taxon>
        <taxon>Saccharopolyspora</taxon>
    </lineage>
</organism>
<dbReference type="Pfam" id="PF00528">
    <property type="entry name" value="BPD_transp_1"/>
    <property type="match status" value="2"/>
</dbReference>
<dbReference type="PANTHER" id="PTHR43386:SF1">
    <property type="entry name" value="D,D-DIPEPTIDE TRANSPORT SYSTEM PERMEASE PROTEIN DDPC-RELATED"/>
    <property type="match status" value="1"/>
</dbReference>
<dbReference type="InterPro" id="IPR050366">
    <property type="entry name" value="BP-dependent_transpt_permease"/>
</dbReference>
<feature type="transmembrane region" description="Helical" evidence="7">
    <location>
        <begin position="543"/>
        <end position="562"/>
    </location>
</feature>
<keyword evidence="3" id="KW-1003">Cell membrane</keyword>
<feature type="transmembrane region" description="Helical" evidence="7">
    <location>
        <begin position="238"/>
        <end position="261"/>
    </location>
</feature>
<comment type="similarity">
    <text evidence="7">Belongs to the binding-protein-dependent transport system permease family.</text>
</comment>
<gene>
    <name evidence="9" type="ORF">F1721_22385</name>
</gene>
<dbReference type="PANTHER" id="PTHR43386">
    <property type="entry name" value="OLIGOPEPTIDE TRANSPORT SYSTEM PERMEASE PROTEIN APPC"/>
    <property type="match status" value="1"/>
</dbReference>
<accession>A0A5M7BLR1</accession>
<feature type="transmembrane region" description="Helical" evidence="7">
    <location>
        <begin position="501"/>
        <end position="523"/>
    </location>
</feature>
<keyword evidence="6 7" id="KW-0472">Membrane</keyword>
<evidence type="ECO:0000259" key="8">
    <source>
        <dbReference type="PROSITE" id="PS50928"/>
    </source>
</evidence>
<dbReference type="InterPro" id="IPR000515">
    <property type="entry name" value="MetI-like"/>
</dbReference>
<protein>
    <submittedName>
        <fullName evidence="9">ABC transporter permease subunit</fullName>
    </submittedName>
</protein>
<dbReference type="EMBL" id="VWPH01000010">
    <property type="protein sequence ID" value="KAA5830722.1"/>
    <property type="molecule type" value="Genomic_DNA"/>
</dbReference>
<dbReference type="GO" id="GO:0005886">
    <property type="term" value="C:plasma membrane"/>
    <property type="evidence" value="ECO:0007669"/>
    <property type="project" value="UniProtKB-SubCell"/>
</dbReference>
<evidence type="ECO:0000313" key="9">
    <source>
        <dbReference type="EMBL" id="KAA5830722.1"/>
    </source>
</evidence>
<keyword evidence="4 7" id="KW-0812">Transmembrane</keyword>
<keyword evidence="5 7" id="KW-1133">Transmembrane helix</keyword>
<evidence type="ECO:0000256" key="2">
    <source>
        <dbReference type="ARBA" id="ARBA00022448"/>
    </source>
</evidence>
<keyword evidence="2 7" id="KW-0813">Transport</keyword>